<accession>A0AAN6V6X3</accession>
<comment type="similarity">
    <text evidence="3 8">Belongs to the ATP25 family.</text>
</comment>
<comment type="caution">
    <text evidence="10">The sequence shown here is derived from an EMBL/GenBank/DDBJ whole genome shotgun (WGS) entry which is preliminary data.</text>
</comment>
<evidence type="ECO:0000256" key="8">
    <source>
        <dbReference type="RuleBase" id="RU367062"/>
    </source>
</evidence>
<feature type="compositionally biased region" description="Polar residues" evidence="9">
    <location>
        <begin position="37"/>
        <end position="55"/>
    </location>
</feature>
<gene>
    <name evidence="10" type="ORF">C8A04DRAFT_35289</name>
</gene>
<evidence type="ECO:0000256" key="5">
    <source>
        <dbReference type="ARBA" id="ARBA00022946"/>
    </source>
</evidence>
<evidence type="ECO:0000313" key="11">
    <source>
        <dbReference type="Proteomes" id="UP001302676"/>
    </source>
</evidence>
<evidence type="ECO:0000256" key="2">
    <source>
        <dbReference type="ARBA" id="ARBA00004443"/>
    </source>
</evidence>
<name>A0AAN6V6X3_9PEZI</name>
<dbReference type="InterPro" id="IPR040152">
    <property type="entry name" value="Atp25"/>
</dbReference>
<keyword evidence="5 8" id="KW-0809">Transit peptide</keyword>
<evidence type="ECO:0000256" key="4">
    <source>
        <dbReference type="ARBA" id="ARBA00022792"/>
    </source>
</evidence>
<keyword evidence="7 8" id="KW-0472">Membrane</keyword>
<evidence type="ECO:0000256" key="3">
    <source>
        <dbReference type="ARBA" id="ARBA00010787"/>
    </source>
</evidence>
<evidence type="ECO:0000313" key="10">
    <source>
        <dbReference type="EMBL" id="KAK4145998.1"/>
    </source>
</evidence>
<protein>
    <recommendedName>
        <fullName evidence="8">ATPase synthesis protein 25</fullName>
    </recommendedName>
</protein>
<keyword evidence="6 8" id="KW-0496">Mitochondrion</keyword>
<organism evidence="10 11">
    <name type="scientific">Dichotomopilus funicola</name>
    <dbReference type="NCBI Taxonomy" id="1934379"/>
    <lineage>
        <taxon>Eukaryota</taxon>
        <taxon>Fungi</taxon>
        <taxon>Dikarya</taxon>
        <taxon>Ascomycota</taxon>
        <taxon>Pezizomycotina</taxon>
        <taxon>Sordariomycetes</taxon>
        <taxon>Sordariomycetidae</taxon>
        <taxon>Sordariales</taxon>
        <taxon>Chaetomiaceae</taxon>
        <taxon>Dichotomopilus</taxon>
    </lineage>
</organism>
<reference evidence="10" key="2">
    <citation type="submission" date="2023-05" db="EMBL/GenBank/DDBJ databases">
        <authorList>
            <consortium name="Lawrence Berkeley National Laboratory"/>
            <person name="Steindorff A."/>
            <person name="Hensen N."/>
            <person name="Bonometti L."/>
            <person name="Westerberg I."/>
            <person name="Brannstrom I.O."/>
            <person name="Guillou S."/>
            <person name="Cros-Aarteil S."/>
            <person name="Calhoun S."/>
            <person name="Haridas S."/>
            <person name="Kuo A."/>
            <person name="Mondo S."/>
            <person name="Pangilinan J."/>
            <person name="Riley R."/>
            <person name="Labutti K."/>
            <person name="Andreopoulos B."/>
            <person name="Lipzen A."/>
            <person name="Chen C."/>
            <person name="Yanf M."/>
            <person name="Daum C."/>
            <person name="Ng V."/>
            <person name="Clum A."/>
            <person name="Ohm R."/>
            <person name="Martin F."/>
            <person name="Silar P."/>
            <person name="Natvig D."/>
            <person name="Lalanne C."/>
            <person name="Gautier V."/>
            <person name="Ament-Velasquez S.L."/>
            <person name="Kruys A."/>
            <person name="Hutchinson M.I."/>
            <person name="Powell A.J."/>
            <person name="Barry K."/>
            <person name="Miller A.N."/>
            <person name="Grigoriev I.V."/>
            <person name="Debuchy R."/>
            <person name="Gladieux P."/>
            <person name="Thoren M.H."/>
            <person name="Johannesson H."/>
        </authorList>
    </citation>
    <scope>NUCLEOTIDE SEQUENCE</scope>
    <source>
        <strain evidence="10">CBS 141.50</strain>
    </source>
</reference>
<proteinExistence type="inferred from homology"/>
<feature type="region of interest" description="Disordered" evidence="9">
    <location>
        <begin position="36"/>
        <end position="55"/>
    </location>
</feature>
<keyword evidence="11" id="KW-1185">Reference proteome</keyword>
<dbReference type="PANTHER" id="PTHR28087:SF1">
    <property type="entry name" value="ATPASE SYNTHESIS PROTEIN 25, MITOCHONDRIAL"/>
    <property type="match status" value="1"/>
</dbReference>
<sequence length="334" mass="36168">MLRPSAAPASILRAARCPACRASAARPFMSTFAARDQISTRTTARSPQPSLLPRTSTAAFSAFRPSPNLLRGPSIEELAPAEPSADVENTPTSGSSSSADSPPDKDKDDKPWYLQVEPPRHPTLLHTPSTLPSLPSSPPKILPLLLPYLADDLGLDALSILDLRTLDPPPALGPRLIMLFATARSERHLHVSADRLVRWLRGRGIAGDADGLLGRNELKTKLRRLARKAKLLGTSGVVRGGDDGISTGWVCVNLGMVGGSVQEVVLRDEQGRTTGFGVPQTGETVVVQMMTEGRREELDLERYWGRKLEGARKRRERDGFVLDAPGEGRATQAW</sequence>
<evidence type="ECO:0000256" key="6">
    <source>
        <dbReference type="ARBA" id="ARBA00023128"/>
    </source>
</evidence>
<comment type="subcellular location">
    <subcellularLocation>
        <location evidence="2 8">Mitochondrion inner membrane</location>
        <topology evidence="2 8">Peripheral membrane protein</topology>
        <orientation evidence="2 8">Matrix side</orientation>
    </subcellularLocation>
</comment>
<dbReference type="GO" id="GO:0140053">
    <property type="term" value="P:mitochondrial gene expression"/>
    <property type="evidence" value="ECO:0007669"/>
    <property type="project" value="UniProtKB-UniRule"/>
</dbReference>
<dbReference type="Proteomes" id="UP001302676">
    <property type="component" value="Unassembled WGS sequence"/>
</dbReference>
<feature type="compositionally biased region" description="Low complexity" evidence="9">
    <location>
        <begin position="122"/>
        <end position="133"/>
    </location>
</feature>
<dbReference type="RefSeq" id="XP_062639369.1">
    <property type="nucleotide sequence ID" value="XM_062783112.1"/>
</dbReference>
<dbReference type="GeneID" id="87819725"/>
<reference evidence="10" key="1">
    <citation type="journal article" date="2023" name="Mol. Phylogenet. Evol.">
        <title>Genome-scale phylogeny and comparative genomics of the fungal order Sordariales.</title>
        <authorList>
            <person name="Hensen N."/>
            <person name="Bonometti L."/>
            <person name="Westerberg I."/>
            <person name="Brannstrom I.O."/>
            <person name="Guillou S."/>
            <person name="Cros-Aarteil S."/>
            <person name="Calhoun S."/>
            <person name="Haridas S."/>
            <person name="Kuo A."/>
            <person name="Mondo S."/>
            <person name="Pangilinan J."/>
            <person name="Riley R."/>
            <person name="LaButti K."/>
            <person name="Andreopoulos B."/>
            <person name="Lipzen A."/>
            <person name="Chen C."/>
            <person name="Yan M."/>
            <person name="Daum C."/>
            <person name="Ng V."/>
            <person name="Clum A."/>
            <person name="Steindorff A."/>
            <person name="Ohm R.A."/>
            <person name="Martin F."/>
            <person name="Silar P."/>
            <person name="Natvig D.O."/>
            <person name="Lalanne C."/>
            <person name="Gautier V."/>
            <person name="Ament-Velasquez S.L."/>
            <person name="Kruys A."/>
            <person name="Hutchinson M.I."/>
            <person name="Powell A.J."/>
            <person name="Barry K."/>
            <person name="Miller A.N."/>
            <person name="Grigoriev I.V."/>
            <person name="Debuchy R."/>
            <person name="Gladieux P."/>
            <person name="Hiltunen Thoren M."/>
            <person name="Johannesson H."/>
        </authorList>
    </citation>
    <scope>NUCLEOTIDE SEQUENCE</scope>
    <source>
        <strain evidence="10">CBS 141.50</strain>
    </source>
</reference>
<comment type="function">
    <text evidence="8">Mitochondrial mRNA stabilization factor.</text>
</comment>
<dbReference type="InterPro" id="IPR043519">
    <property type="entry name" value="NT_sf"/>
</dbReference>
<dbReference type="PANTHER" id="PTHR28087">
    <property type="entry name" value="ATPASE SYNTHESIS PROTEIN 25, MITOCHONDRIAL"/>
    <property type="match status" value="1"/>
</dbReference>
<evidence type="ECO:0000256" key="7">
    <source>
        <dbReference type="ARBA" id="ARBA00023136"/>
    </source>
</evidence>
<evidence type="ECO:0000256" key="9">
    <source>
        <dbReference type="SAM" id="MobiDB-lite"/>
    </source>
</evidence>
<dbReference type="Gene3D" id="3.30.460.10">
    <property type="entry name" value="Beta Polymerase, domain 2"/>
    <property type="match status" value="1"/>
</dbReference>
<dbReference type="EMBL" id="MU853564">
    <property type="protein sequence ID" value="KAK4145998.1"/>
    <property type="molecule type" value="Genomic_DNA"/>
</dbReference>
<dbReference type="FunFam" id="3.30.460.10:FF:000044">
    <property type="entry name" value="ATPase synthesis protein 25, mitochondrial"/>
    <property type="match status" value="1"/>
</dbReference>
<dbReference type="GO" id="GO:0005743">
    <property type="term" value="C:mitochondrial inner membrane"/>
    <property type="evidence" value="ECO:0007669"/>
    <property type="project" value="UniProtKB-SubCell"/>
</dbReference>
<evidence type="ECO:0000256" key="1">
    <source>
        <dbReference type="ARBA" id="ARBA00003470"/>
    </source>
</evidence>
<dbReference type="GO" id="GO:0048255">
    <property type="term" value="P:mRNA stabilization"/>
    <property type="evidence" value="ECO:0007669"/>
    <property type="project" value="TreeGrafter"/>
</dbReference>
<feature type="region of interest" description="Disordered" evidence="9">
    <location>
        <begin position="80"/>
        <end position="133"/>
    </location>
</feature>
<comment type="function">
    <text evidence="1">Probable mitochondrial mRNA stabilization factor.</text>
</comment>
<keyword evidence="4 8" id="KW-0999">Mitochondrion inner membrane</keyword>
<feature type="compositionally biased region" description="Basic and acidic residues" evidence="9">
    <location>
        <begin position="102"/>
        <end position="111"/>
    </location>
</feature>
<dbReference type="AlphaFoldDB" id="A0AAN6V6X3"/>